<dbReference type="GO" id="GO:0003677">
    <property type="term" value="F:DNA binding"/>
    <property type="evidence" value="ECO:0007669"/>
    <property type="project" value="UniProtKB-KW"/>
</dbReference>
<evidence type="ECO:0000259" key="1">
    <source>
        <dbReference type="PROSITE" id="PS50987"/>
    </source>
</evidence>
<dbReference type="InterPro" id="IPR036390">
    <property type="entry name" value="WH_DNA-bd_sf"/>
</dbReference>
<sequence>MSSSRGSAALKLDEAVPVFAALGDATRLGLVGRLSAEGPLSITRLSEGTGVTRQAVTRHLHALGDAGLVRDSRRGRERVWALNLERLATARSYLDEISAQWDDAAERLRAFVEND</sequence>
<dbReference type="SUPFAM" id="SSF46785">
    <property type="entry name" value="Winged helix' DNA-binding domain"/>
    <property type="match status" value="1"/>
</dbReference>
<dbReference type="NCBIfam" id="NF033788">
    <property type="entry name" value="HTH_metalloreg"/>
    <property type="match status" value="1"/>
</dbReference>
<reference evidence="2 3" key="1">
    <citation type="submission" date="2020-08" db="EMBL/GenBank/DDBJ databases">
        <title>Genomic Encyclopedia of Type Strains, Phase IV (KMG-IV): sequencing the most valuable type-strain genomes for metagenomic binning, comparative biology and taxonomic classification.</title>
        <authorList>
            <person name="Goeker M."/>
        </authorList>
    </citation>
    <scope>NUCLEOTIDE SEQUENCE [LARGE SCALE GENOMIC DNA]</scope>
    <source>
        <strain evidence="2 3">DSM 29007</strain>
    </source>
</reference>
<organism evidence="2 3">
    <name type="scientific">Longimicrobium terrae</name>
    <dbReference type="NCBI Taxonomy" id="1639882"/>
    <lineage>
        <taxon>Bacteria</taxon>
        <taxon>Pseudomonadati</taxon>
        <taxon>Gemmatimonadota</taxon>
        <taxon>Longimicrobiia</taxon>
        <taxon>Longimicrobiales</taxon>
        <taxon>Longimicrobiaceae</taxon>
        <taxon>Longimicrobium</taxon>
    </lineage>
</organism>
<keyword evidence="2" id="KW-0238">DNA-binding</keyword>
<dbReference type="PRINTS" id="PR00778">
    <property type="entry name" value="HTHARSR"/>
</dbReference>
<protein>
    <submittedName>
        <fullName evidence="2">DNA-binding transcriptional ArsR family regulator</fullName>
    </submittedName>
</protein>
<feature type="domain" description="HTH arsR-type" evidence="1">
    <location>
        <begin position="7"/>
        <end position="102"/>
    </location>
</feature>
<dbReference type="InterPro" id="IPR001845">
    <property type="entry name" value="HTH_ArsR_DNA-bd_dom"/>
</dbReference>
<dbReference type="SMART" id="SM00418">
    <property type="entry name" value="HTH_ARSR"/>
    <property type="match status" value="1"/>
</dbReference>
<dbReference type="Gene3D" id="1.10.10.10">
    <property type="entry name" value="Winged helix-like DNA-binding domain superfamily/Winged helix DNA-binding domain"/>
    <property type="match status" value="1"/>
</dbReference>
<name>A0A841H1E8_9BACT</name>
<comment type="caution">
    <text evidence="2">The sequence shown here is derived from an EMBL/GenBank/DDBJ whole genome shotgun (WGS) entry which is preliminary data.</text>
</comment>
<dbReference type="RefSeq" id="WP_170035292.1">
    <property type="nucleotide sequence ID" value="NZ_JABDTL010000001.1"/>
</dbReference>
<dbReference type="AlphaFoldDB" id="A0A841H1E8"/>
<gene>
    <name evidence="2" type="ORF">HNQ61_003497</name>
</gene>
<dbReference type="Proteomes" id="UP000582837">
    <property type="component" value="Unassembled WGS sequence"/>
</dbReference>
<dbReference type="PROSITE" id="PS50987">
    <property type="entry name" value="HTH_ARSR_2"/>
    <property type="match status" value="1"/>
</dbReference>
<evidence type="ECO:0000313" key="3">
    <source>
        <dbReference type="Proteomes" id="UP000582837"/>
    </source>
</evidence>
<dbReference type="InterPro" id="IPR036388">
    <property type="entry name" value="WH-like_DNA-bd_sf"/>
</dbReference>
<dbReference type="GO" id="GO:0003700">
    <property type="term" value="F:DNA-binding transcription factor activity"/>
    <property type="evidence" value="ECO:0007669"/>
    <property type="project" value="InterPro"/>
</dbReference>
<dbReference type="InterPro" id="IPR011991">
    <property type="entry name" value="ArsR-like_HTH"/>
</dbReference>
<accession>A0A841H1E8</accession>
<dbReference type="CDD" id="cd00090">
    <property type="entry name" value="HTH_ARSR"/>
    <property type="match status" value="1"/>
</dbReference>
<proteinExistence type="predicted"/>
<dbReference type="PANTHER" id="PTHR38600">
    <property type="entry name" value="TRANSCRIPTIONAL REGULATORY PROTEIN"/>
    <property type="match status" value="1"/>
</dbReference>
<evidence type="ECO:0000313" key="2">
    <source>
        <dbReference type="EMBL" id="MBB6071837.1"/>
    </source>
</evidence>
<dbReference type="PANTHER" id="PTHR38600:SF1">
    <property type="entry name" value="TRANSCRIPTIONAL REGULATORY PROTEIN"/>
    <property type="match status" value="1"/>
</dbReference>
<keyword evidence="3" id="KW-1185">Reference proteome</keyword>
<dbReference type="Pfam" id="PF12840">
    <property type="entry name" value="HTH_20"/>
    <property type="match status" value="1"/>
</dbReference>
<dbReference type="EMBL" id="JACHIA010000011">
    <property type="protein sequence ID" value="MBB6071837.1"/>
    <property type="molecule type" value="Genomic_DNA"/>
</dbReference>